<keyword evidence="2" id="KW-1185">Reference proteome</keyword>
<proteinExistence type="predicted"/>
<dbReference type="EMBL" id="BSNX01000055">
    <property type="protein sequence ID" value="GLQ74178.1"/>
    <property type="molecule type" value="Genomic_DNA"/>
</dbReference>
<protein>
    <submittedName>
        <fullName evidence="1">Glyoxalase</fullName>
    </submittedName>
</protein>
<name>A0AAV5NUN4_9VIBR</name>
<sequence>MTHNLNTVDIKVFIPAVNYELCKAFYIDLGFELKNDMGDLAFFSLGHTNFLLQDLAEAKHTSELMMHLQVEDAKAWHHAVTEGQIKEKYDVNVSPLIEQPWGMLDFTVTDPSGVLWRIAQNI</sequence>
<dbReference type="SUPFAM" id="SSF54593">
    <property type="entry name" value="Glyoxalase/Bleomycin resistance protein/Dihydroxybiphenyl dioxygenase"/>
    <property type="match status" value="1"/>
</dbReference>
<dbReference type="AlphaFoldDB" id="A0AAV5NUN4"/>
<dbReference type="Gene3D" id="3.10.180.10">
    <property type="entry name" value="2,3-Dihydroxybiphenyl 1,2-Dioxygenase, domain 1"/>
    <property type="match status" value="1"/>
</dbReference>
<reference evidence="2" key="1">
    <citation type="journal article" date="2019" name="Int. J. Syst. Evol. Microbiol.">
        <title>The Global Catalogue of Microorganisms (GCM) 10K type strain sequencing project: providing services to taxonomists for standard genome sequencing and annotation.</title>
        <authorList>
            <consortium name="The Broad Institute Genomics Platform"/>
            <consortium name="The Broad Institute Genome Sequencing Center for Infectious Disease"/>
            <person name="Wu L."/>
            <person name="Ma J."/>
        </authorList>
    </citation>
    <scope>NUCLEOTIDE SEQUENCE [LARGE SCALE GENOMIC DNA]</scope>
    <source>
        <strain evidence="2">NBRC 15640</strain>
    </source>
</reference>
<dbReference type="RefSeq" id="WP_126608985.1">
    <property type="nucleotide sequence ID" value="NZ_AP025145.1"/>
</dbReference>
<gene>
    <name evidence="1" type="ORF">GCM10007932_35390</name>
</gene>
<evidence type="ECO:0000313" key="1">
    <source>
        <dbReference type="EMBL" id="GLQ74178.1"/>
    </source>
</evidence>
<comment type="caution">
    <text evidence="1">The sequence shown here is derived from an EMBL/GenBank/DDBJ whole genome shotgun (WGS) entry which is preliminary data.</text>
</comment>
<dbReference type="Proteomes" id="UP001156690">
    <property type="component" value="Unassembled WGS sequence"/>
</dbReference>
<dbReference type="InterPro" id="IPR029068">
    <property type="entry name" value="Glyas_Bleomycin-R_OHBP_Dase"/>
</dbReference>
<accession>A0AAV5NUN4</accession>
<organism evidence="1 2">
    <name type="scientific">Vibrio penaeicida</name>
    <dbReference type="NCBI Taxonomy" id="104609"/>
    <lineage>
        <taxon>Bacteria</taxon>
        <taxon>Pseudomonadati</taxon>
        <taxon>Pseudomonadota</taxon>
        <taxon>Gammaproteobacteria</taxon>
        <taxon>Vibrionales</taxon>
        <taxon>Vibrionaceae</taxon>
        <taxon>Vibrio</taxon>
    </lineage>
</organism>
<evidence type="ECO:0000313" key="2">
    <source>
        <dbReference type="Proteomes" id="UP001156690"/>
    </source>
</evidence>